<feature type="region of interest" description="Disordered" evidence="1">
    <location>
        <begin position="1"/>
        <end position="21"/>
    </location>
</feature>
<keyword evidence="3" id="KW-1185">Reference proteome</keyword>
<reference evidence="2 3" key="1">
    <citation type="submission" date="2019-04" db="EMBL/GenBank/DDBJ databases">
        <title>Flavobacterium sp. strain DS2-A Genome sequencing and assembly.</title>
        <authorList>
            <person name="Kim I."/>
        </authorList>
    </citation>
    <scope>NUCLEOTIDE SEQUENCE [LARGE SCALE GENOMIC DNA]</scope>
    <source>
        <strain evidence="2 3">DS2-A</strain>
    </source>
</reference>
<feature type="compositionally biased region" description="Basic and acidic residues" evidence="1">
    <location>
        <begin position="12"/>
        <end position="21"/>
    </location>
</feature>
<dbReference type="Gene3D" id="3.40.50.2000">
    <property type="entry name" value="Glycogen Phosphorylase B"/>
    <property type="match status" value="1"/>
</dbReference>
<accession>A0A4Z0L3W7</accession>
<dbReference type="Proteomes" id="UP000297407">
    <property type="component" value="Unassembled WGS sequence"/>
</dbReference>
<dbReference type="EMBL" id="SRLH01000007">
    <property type="protein sequence ID" value="TGD57142.1"/>
    <property type="molecule type" value="Genomic_DNA"/>
</dbReference>
<evidence type="ECO:0008006" key="4">
    <source>
        <dbReference type="Google" id="ProtNLM"/>
    </source>
</evidence>
<name>A0A4Z0L3W7_9FLAO</name>
<sequence length="425" mass="48591">MPSRKHSSVLRHTPDFHKNEQMQTEKGKDIVILDNVIIGNNHLIINSSMLEIARQLLDGQQGKVRYYSDPSHSESVVALLPEAYKNTFAFNAIPVIHPGGRGFEKIALWRKKLYLDSRYFKKVCKDVAHTKPQLFLITTMIPFNLYRFLSKLNTLKNQQVLIILHGELEAVFCNNPSLTARINGYFYKKILKKAGNNIKFLVLSDYIKDSLANKKLIGQDRLISINHPLSEYQRKNLTVSGPVVFSHLGVANKRKNSSVIFDLARETFQELPKDALQFNIIGRVDLYGADYSKPDFVTIKSKHNQSISQEEYISFIEASHYSLIFLDNTEYVYRISGSVLDSVQYQLPLIALEHPFINELFEKGGDIGFLCKDLEEMKQVVLRLAQKDPLYSSRYETQIINLRKLAAKFYSGNVAEIISKAIKPA</sequence>
<proteinExistence type="predicted"/>
<evidence type="ECO:0000313" key="2">
    <source>
        <dbReference type="EMBL" id="TGD57142.1"/>
    </source>
</evidence>
<protein>
    <recommendedName>
        <fullName evidence="4">Glycosyltransferase family 1 protein</fullName>
    </recommendedName>
</protein>
<dbReference type="SUPFAM" id="SSF53756">
    <property type="entry name" value="UDP-Glycosyltransferase/glycogen phosphorylase"/>
    <property type="match status" value="1"/>
</dbReference>
<evidence type="ECO:0000256" key="1">
    <source>
        <dbReference type="SAM" id="MobiDB-lite"/>
    </source>
</evidence>
<comment type="caution">
    <text evidence="2">The sequence shown here is derived from an EMBL/GenBank/DDBJ whole genome shotgun (WGS) entry which is preliminary data.</text>
</comment>
<dbReference type="AlphaFoldDB" id="A0A4Z0L3W7"/>
<gene>
    <name evidence="2" type="ORF">E4635_13315</name>
</gene>
<dbReference type="RefSeq" id="WP_135527188.1">
    <property type="nucleotide sequence ID" value="NZ_SRLH01000007.1"/>
</dbReference>
<dbReference type="OrthoDB" id="1122630at2"/>
<evidence type="ECO:0000313" key="3">
    <source>
        <dbReference type="Proteomes" id="UP000297407"/>
    </source>
</evidence>
<organism evidence="2 3">
    <name type="scientific">Flavobacterium humi</name>
    <dbReference type="NCBI Taxonomy" id="2562683"/>
    <lineage>
        <taxon>Bacteria</taxon>
        <taxon>Pseudomonadati</taxon>
        <taxon>Bacteroidota</taxon>
        <taxon>Flavobacteriia</taxon>
        <taxon>Flavobacteriales</taxon>
        <taxon>Flavobacteriaceae</taxon>
        <taxon>Flavobacterium</taxon>
    </lineage>
</organism>